<dbReference type="PANTHER" id="PTHR35335">
    <property type="entry name" value="UPF0716 PROTEIN FXSA"/>
    <property type="match status" value="1"/>
</dbReference>
<feature type="region of interest" description="Disordered" evidence="1">
    <location>
        <begin position="128"/>
        <end position="181"/>
    </location>
</feature>
<proteinExistence type="predicted"/>
<dbReference type="InterPro" id="IPR007313">
    <property type="entry name" value="FxsA"/>
</dbReference>
<dbReference type="EMBL" id="JALPRY010000021">
    <property type="protein sequence ID" value="MCK8781821.1"/>
    <property type="molecule type" value="Genomic_DNA"/>
</dbReference>
<keyword evidence="2" id="KW-0812">Transmembrane</keyword>
<feature type="compositionally biased region" description="Polar residues" evidence="1">
    <location>
        <begin position="166"/>
        <end position="181"/>
    </location>
</feature>
<keyword evidence="2" id="KW-0472">Membrane</keyword>
<organism evidence="3 4">
    <name type="scientific">Neorhizobium turbinariae</name>
    <dbReference type="NCBI Taxonomy" id="2937795"/>
    <lineage>
        <taxon>Bacteria</taxon>
        <taxon>Pseudomonadati</taxon>
        <taxon>Pseudomonadota</taxon>
        <taxon>Alphaproteobacteria</taxon>
        <taxon>Hyphomicrobiales</taxon>
        <taxon>Rhizobiaceae</taxon>
        <taxon>Rhizobium/Agrobacterium group</taxon>
        <taxon>Neorhizobium</taxon>
    </lineage>
</organism>
<sequence>MRLFFLPLLLLWPLAEIAGFVLVGRTFGLWWTLGLVIGTAVLGTILLRSQGMHILQKISTESREGRVPGLALVDGAMIVVAGILLLLPGFLTDIVGIALFIPSIRRAIWKLVGRRVVVVRSGSSQTYRYESHTRQPGGPVRPGNPGGHVVDLDEEDFHREEPGNRGNPSSPWIGPNGNNKS</sequence>
<reference evidence="3 4" key="1">
    <citation type="submission" date="2022-04" db="EMBL/GenBank/DDBJ databases">
        <title>Rhizobium coralii sp. nov., isolated from coral Turbinaria peltata.</title>
        <authorList>
            <person name="Sun H."/>
        </authorList>
    </citation>
    <scope>NUCLEOTIDE SEQUENCE [LARGE SCALE GENOMIC DNA]</scope>
    <source>
        <strain evidence="3 4">NTR19</strain>
    </source>
</reference>
<dbReference type="Pfam" id="PF04186">
    <property type="entry name" value="FxsA"/>
    <property type="match status" value="1"/>
</dbReference>
<feature type="transmembrane region" description="Helical" evidence="2">
    <location>
        <begin position="29"/>
        <end position="47"/>
    </location>
</feature>
<evidence type="ECO:0000313" key="3">
    <source>
        <dbReference type="EMBL" id="MCK8781821.1"/>
    </source>
</evidence>
<gene>
    <name evidence="3" type="primary">fxsA</name>
    <name evidence="3" type="ORF">M0654_17715</name>
</gene>
<evidence type="ECO:0000256" key="2">
    <source>
        <dbReference type="SAM" id="Phobius"/>
    </source>
</evidence>
<dbReference type="Proteomes" id="UP001202827">
    <property type="component" value="Unassembled WGS sequence"/>
</dbReference>
<name>A0ABT0IVB4_9HYPH</name>
<keyword evidence="4" id="KW-1185">Reference proteome</keyword>
<evidence type="ECO:0000313" key="4">
    <source>
        <dbReference type="Proteomes" id="UP001202827"/>
    </source>
</evidence>
<feature type="compositionally biased region" description="Low complexity" evidence="1">
    <location>
        <begin position="136"/>
        <end position="149"/>
    </location>
</feature>
<dbReference type="NCBIfam" id="NF008528">
    <property type="entry name" value="PRK11463.1-2"/>
    <property type="match status" value="1"/>
</dbReference>
<protein>
    <submittedName>
        <fullName evidence="3">Membrane protein FxsA</fullName>
    </submittedName>
</protein>
<keyword evidence="2" id="KW-1133">Transmembrane helix</keyword>
<evidence type="ECO:0000256" key="1">
    <source>
        <dbReference type="SAM" id="MobiDB-lite"/>
    </source>
</evidence>
<dbReference type="RefSeq" id="WP_248684229.1">
    <property type="nucleotide sequence ID" value="NZ_JALPRY010000021.1"/>
</dbReference>
<comment type="caution">
    <text evidence="3">The sequence shown here is derived from an EMBL/GenBank/DDBJ whole genome shotgun (WGS) entry which is preliminary data.</text>
</comment>
<dbReference type="PANTHER" id="PTHR35335:SF1">
    <property type="entry name" value="UPF0716 PROTEIN FXSA"/>
    <property type="match status" value="1"/>
</dbReference>
<accession>A0ABT0IVB4</accession>